<comment type="caution">
    <text evidence="8">The sequence shown here is derived from an EMBL/GenBank/DDBJ whole genome shotgun (WGS) entry which is preliminary data.</text>
</comment>
<evidence type="ECO:0000313" key="9">
    <source>
        <dbReference type="Proteomes" id="UP001600888"/>
    </source>
</evidence>
<dbReference type="PANTHER" id="PTHR10782">
    <property type="entry name" value="ZINC FINGER MIZ DOMAIN-CONTAINING PROTEIN"/>
    <property type="match status" value="1"/>
</dbReference>
<dbReference type="InterPro" id="IPR004181">
    <property type="entry name" value="Znf_MIZ"/>
</dbReference>
<evidence type="ECO:0000256" key="4">
    <source>
        <dbReference type="PROSITE-ProRule" id="PRU00452"/>
    </source>
</evidence>
<feature type="compositionally biased region" description="Polar residues" evidence="6">
    <location>
        <begin position="548"/>
        <end position="562"/>
    </location>
</feature>
<keyword evidence="2 4" id="KW-0863">Zinc-finger</keyword>
<sequence length="1138" mass="125339">MPGPPQTSGSGQHGAYSAQVVHANSTLNAFVGGKQKAWMANATPVQPSPRPQPHPPRPQAQQNQQRLPPVLPTSPANVNVLPSPAPSDEPSPALSNPHDSPNPRTRPVPTIPQKQTTAQPQTVQHCLSPRPPRPSLPAHSAPAAAPAAGAVERTAALEHATSETPSNSVRTSPAMAPPNLPQPNQMGQGANGRSDVASPVVISGRRAAPPSSSAPGEGRAGKRRRLECANPRSLADGLVLTSQSPAASSPQAGAAGLTFAGLATFIDNRVDQEGGDQALQPTVEKPRFHILRDACVKQDYFYLILHQLYCLWSVSPQTVSDLQLGDMGTIAMGFEILDSVLKKNSGFSRSNLEWCANFPCQRVDLPRSPTVYNVATFLVCLANNWTSLHEGSFNRFCPYLMDEMIGKLQCYSVVLQGILFTASRRRLGVLDGQFGTEMDQLFKNDQQEHISDGQFRVLLSSDAPGELERRNQVLIQRYQQFISSAKQHEQEKARRQQQLVIQQQNLQNQQAQAQSPRQGPFQTSPLTNTMYEWQQNQVARADQARRASLQTAHAPNPSSQRPVASPMMATTYHTMGSPPIPQNVFSPPATGRQLGHVPPALVLQSSSAAAMPTSQMMQSMPSPQAYAQGGLNHQQYSFGNQHAPTQSMQSVQYMNPYTQNMASVHQAAAQQQWPREMYMSTGQQMPVLQFAGSPQFVYGPGPNSRPQVPQQSMVNIPQAATWSRLPTTFVPRPGQVIERSDWPHSHQDRKSLMMSLHQAHARSPDRTRRADEEPERHYQAVRSFAIEPFRLVYFHELELIVAPETHSSLCKTKGLPRLDGLPSVSTVREYTNGSLRYRLRCCRIDTDKAITESDWVTRETSWPDYIFPHFNDEKLVVRRGTHHGKDLPVELTDFVVPGINKLKVATMQAGPTADKIVRRFHLAVEVLETLSHSAILEHVWATGVVDSAQTLEKVRKRIDAVPDEDGIAVIDRTGVTASELSIDLTDPFSASIFSIPARGSACTHMECFDLETWLNTRPIKQATSHQHALTCPKRLEPSEPDKWKCPICFADARPRSLRIDSFLLSVRRQLEEQDKLDTKSILVAADGTWRPVIEPVDDEDAGSDGDGPISKGPVATLRKRPSKSSSVERAPVEVIELD</sequence>
<keyword evidence="5" id="KW-0175">Coiled coil</keyword>
<feature type="compositionally biased region" description="Pro residues" evidence="6">
    <location>
        <begin position="46"/>
        <end position="58"/>
    </location>
</feature>
<evidence type="ECO:0000259" key="7">
    <source>
        <dbReference type="PROSITE" id="PS51044"/>
    </source>
</evidence>
<accession>A0ABR4E919</accession>
<feature type="domain" description="SP-RING-type" evidence="7">
    <location>
        <begin position="962"/>
        <end position="1072"/>
    </location>
</feature>
<feature type="compositionally biased region" description="Low complexity" evidence="6">
    <location>
        <begin position="59"/>
        <end position="68"/>
    </location>
</feature>
<evidence type="ECO:0000256" key="6">
    <source>
        <dbReference type="SAM" id="MobiDB-lite"/>
    </source>
</evidence>
<dbReference type="Proteomes" id="UP001600888">
    <property type="component" value="Unassembled WGS sequence"/>
</dbReference>
<feature type="coiled-coil region" evidence="5">
    <location>
        <begin position="485"/>
        <end position="514"/>
    </location>
</feature>
<feature type="compositionally biased region" description="Low complexity" evidence="6">
    <location>
        <begin position="203"/>
        <end position="217"/>
    </location>
</feature>
<gene>
    <name evidence="8" type="ORF">FJTKL_14078</name>
</gene>
<proteinExistence type="predicted"/>
<evidence type="ECO:0000256" key="2">
    <source>
        <dbReference type="ARBA" id="ARBA00022771"/>
    </source>
</evidence>
<feature type="compositionally biased region" description="Polar residues" evidence="6">
    <location>
        <begin position="112"/>
        <end position="125"/>
    </location>
</feature>
<dbReference type="EMBL" id="JBAWTH010000081">
    <property type="protein sequence ID" value="KAL2278908.1"/>
    <property type="molecule type" value="Genomic_DNA"/>
</dbReference>
<feature type="region of interest" description="Disordered" evidence="6">
    <location>
        <begin position="537"/>
        <end position="564"/>
    </location>
</feature>
<evidence type="ECO:0000256" key="1">
    <source>
        <dbReference type="ARBA" id="ARBA00022723"/>
    </source>
</evidence>
<dbReference type="PROSITE" id="PS51044">
    <property type="entry name" value="ZF_SP_RING"/>
    <property type="match status" value="1"/>
</dbReference>
<evidence type="ECO:0000256" key="5">
    <source>
        <dbReference type="SAM" id="Coils"/>
    </source>
</evidence>
<dbReference type="PANTHER" id="PTHR10782:SF4">
    <property type="entry name" value="TONALLI, ISOFORM E"/>
    <property type="match status" value="1"/>
</dbReference>
<feature type="compositionally biased region" description="Low complexity" evidence="6">
    <location>
        <begin position="136"/>
        <end position="154"/>
    </location>
</feature>
<feature type="region of interest" description="Disordered" evidence="6">
    <location>
        <begin position="38"/>
        <end position="226"/>
    </location>
</feature>
<dbReference type="EMBL" id="JBAWTH010000081">
    <property type="protein sequence ID" value="KAL2278910.1"/>
    <property type="molecule type" value="Genomic_DNA"/>
</dbReference>
<keyword evidence="1" id="KW-0479">Metal-binding</keyword>
<protein>
    <recommendedName>
        <fullName evidence="7">SP-RING-type domain-containing protein</fullName>
    </recommendedName>
</protein>
<keyword evidence="9" id="KW-1185">Reference proteome</keyword>
<feature type="region of interest" description="Disordered" evidence="6">
    <location>
        <begin position="1093"/>
        <end position="1138"/>
    </location>
</feature>
<name>A0ABR4E919_9PEZI</name>
<evidence type="ECO:0000256" key="3">
    <source>
        <dbReference type="ARBA" id="ARBA00022833"/>
    </source>
</evidence>
<keyword evidence="3" id="KW-0862">Zinc</keyword>
<organism evidence="8 9">
    <name type="scientific">Diaporthe vaccinii</name>
    <dbReference type="NCBI Taxonomy" id="105482"/>
    <lineage>
        <taxon>Eukaryota</taxon>
        <taxon>Fungi</taxon>
        <taxon>Dikarya</taxon>
        <taxon>Ascomycota</taxon>
        <taxon>Pezizomycotina</taxon>
        <taxon>Sordariomycetes</taxon>
        <taxon>Sordariomycetidae</taxon>
        <taxon>Diaporthales</taxon>
        <taxon>Diaporthaceae</taxon>
        <taxon>Diaporthe</taxon>
        <taxon>Diaporthe eres species complex</taxon>
    </lineage>
</organism>
<dbReference type="Gene3D" id="3.30.40.10">
    <property type="entry name" value="Zinc/RING finger domain, C3HC4 (zinc finger)"/>
    <property type="match status" value="1"/>
</dbReference>
<evidence type="ECO:0000313" key="8">
    <source>
        <dbReference type="EMBL" id="KAL2278908.1"/>
    </source>
</evidence>
<reference evidence="8 9" key="1">
    <citation type="submission" date="2024-03" db="EMBL/GenBank/DDBJ databases">
        <title>A high-quality draft genome sequence of Diaporthe vaccinii, a causative agent of upright dieback and viscid rot disease in cranberry plants.</title>
        <authorList>
            <person name="Sarrasin M."/>
            <person name="Lang B.F."/>
            <person name="Burger G."/>
        </authorList>
    </citation>
    <scope>NUCLEOTIDE SEQUENCE [LARGE SCALE GENOMIC DNA]</scope>
    <source>
        <strain evidence="8 9">IS7</strain>
    </source>
</reference>
<dbReference type="InterPro" id="IPR013083">
    <property type="entry name" value="Znf_RING/FYVE/PHD"/>
</dbReference>
<feature type="compositionally biased region" description="Polar residues" evidence="6">
    <location>
        <begin position="162"/>
        <end position="171"/>
    </location>
</feature>